<dbReference type="GO" id="GO:0042393">
    <property type="term" value="F:histone binding"/>
    <property type="evidence" value="ECO:0007669"/>
    <property type="project" value="TreeGrafter"/>
</dbReference>
<keyword evidence="3" id="KW-0678">Repressor</keyword>
<dbReference type="PANTHER" id="PTHR12247:SF84">
    <property type="entry name" value="SEX COMB ON MIDLEG-LIKE PROTEIN 2"/>
    <property type="match status" value="1"/>
</dbReference>
<dbReference type="InterPro" id="IPR001660">
    <property type="entry name" value="SAM"/>
</dbReference>
<keyword evidence="4" id="KW-0805">Transcription regulation</keyword>
<protein>
    <recommendedName>
        <fullName evidence="8">SAM domain-containing protein</fullName>
    </recommendedName>
</protein>
<organism evidence="9 10">
    <name type="scientific">Dissostichus mawsoni</name>
    <name type="common">Antarctic cod</name>
    <dbReference type="NCBI Taxonomy" id="36200"/>
    <lineage>
        <taxon>Eukaryota</taxon>
        <taxon>Metazoa</taxon>
        <taxon>Chordata</taxon>
        <taxon>Craniata</taxon>
        <taxon>Vertebrata</taxon>
        <taxon>Euteleostomi</taxon>
        <taxon>Actinopterygii</taxon>
        <taxon>Neopterygii</taxon>
        <taxon>Teleostei</taxon>
        <taxon>Neoteleostei</taxon>
        <taxon>Acanthomorphata</taxon>
        <taxon>Eupercaria</taxon>
        <taxon>Perciformes</taxon>
        <taxon>Notothenioidei</taxon>
        <taxon>Nototheniidae</taxon>
        <taxon>Dissostichus</taxon>
    </lineage>
</organism>
<name>A0A7J5Y443_DISMA</name>
<accession>A0A7J5Y443</accession>
<dbReference type="AlphaFoldDB" id="A0A7J5Y443"/>
<gene>
    <name evidence="9" type="ORF">F7725_002670</name>
</gene>
<dbReference type="InterPro" id="IPR050548">
    <property type="entry name" value="PcG_chromatin_remod_factors"/>
</dbReference>
<keyword evidence="6" id="KW-0539">Nucleus</keyword>
<reference evidence="9 10" key="1">
    <citation type="submission" date="2020-03" db="EMBL/GenBank/DDBJ databases">
        <title>Dissostichus mawsoni Genome sequencing and assembly.</title>
        <authorList>
            <person name="Park H."/>
        </authorList>
    </citation>
    <scope>NUCLEOTIDE SEQUENCE [LARGE SCALE GENOMIC DNA]</scope>
    <source>
        <strain evidence="9">DM0001</strain>
        <tissue evidence="9">Muscle</tissue>
    </source>
</reference>
<dbReference type="SMART" id="SM00454">
    <property type="entry name" value="SAM"/>
    <property type="match status" value="1"/>
</dbReference>
<evidence type="ECO:0000256" key="3">
    <source>
        <dbReference type="ARBA" id="ARBA00022491"/>
    </source>
</evidence>
<evidence type="ECO:0000256" key="2">
    <source>
        <dbReference type="ARBA" id="ARBA00008469"/>
    </source>
</evidence>
<evidence type="ECO:0000256" key="5">
    <source>
        <dbReference type="ARBA" id="ARBA00023163"/>
    </source>
</evidence>
<dbReference type="PANTHER" id="PTHR12247">
    <property type="entry name" value="POLYCOMB GROUP PROTEIN"/>
    <property type="match status" value="1"/>
</dbReference>
<evidence type="ECO:0000313" key="10">
    <source>
        <dbReference type="Proteomes" id="UP000518266"/>
    </source>
</evidence>
<feature type="region of interest" description="Disordered" evidence="7">
    <location>
        <begin position="1"/>
        <end position="51"/>
    </location>
</feature>
<evidence type="ECO:0000256" key="4">
    <source>
        <dbReference type="ARBA" id="ARBA00023015"/>
    </source>
</evidence>
<proteinExistence type="inferred from homology"/>
<dbReference type="InterPro" id="IPR047531">
    <property type="entry name" value="SAM_Scm-like"/>
</dbReference>
<dbReference type="SUPFAM" id="SSF47769">
    <property type="entry name" value="SAM/Pointed domain"/>
    <property type="match status" value="1"/>
</dbReference>
<evidence type="ECO:0000256" key="1">
    <source>
        <dbReference type="ARBA" id="ARBA00004123"/>
    </source>
</evidence>
<keyword evidence="10" id="KW-1185">Reference proteome</keyword>
<dbReference type="OrthoDB" id="5912862at2759"/>
<dbReference type="EMBL" id="JAAKFY010000018">
    <property type="protein sequence ID" value="KAF3843821.1"/>
    <property type="molecule type" value="Genomic_DNA"/>
</dbReference>
<dbReference type="GO" id="GO:0005634">
    <property type="term" value="C:nucleus"/>
    <property type="evidence" value="ECO:0007669"/>
    <property type="project" value="UniProtKB-SubCell"/>
</dbReference>
<dbReference type="GO" id="GO:0003682">
    <property type="term" value="F:chromatin binding"/>
    <property type="evidence" value="ECO:0007669"/>
    <property type="project" value="TreeGrafter"/>
</dbReference>
<comment type="caution">
    <text evidence="9">The sequence shown here is derived from an EMBL/GenBank/DDBJ whole genome shotgun (WGS) entry which is preliminary data.</text>
</comment>
<dbReference type="Pfam" id="PF00536">
    <property type="entry name" value="SAM_1"/>
    <property type="match status" value="1"/>
</dbReference>
<evidence type="ECO:0000256" key="6">
    <source>
        <dbReference type="ARBA" id="ARBA00023242"/>
    </source>
</evidence>
<evidence type="ECO:0000256" key="7">
    <source>
        <dbReference type="SAM" id="MobiDB-lite"/>
    </source>
</evidence>
<comment type="subcellular location">
    <subcellularLocation>
        <location evidence="1">Nucleus</location>
    </subcellularLocation>
</comment>
<comment type="similarity">
    <text evidence="2">Belongs to the SCM family.</text>
</comment>
<dbReference type="InterPro" id="IPR013761">
    <property type="entry name" value="SAM/pointed_sf"/>
</dbReference>
<dbReference type="PROSITE" id="PS50105">
    <property type="entry name" value="SAM_DOMAIN"/>
    <property type="match status" value="1"/>
</dbReference>
<dbReference type="Proteomes" id="UP000518266">
    <property type="component" value="Unassembled WGS sequence"/>
</dbReference>
<evidence type="ECO:0000259" key="8">
    <source>
        <dbReference type="PROSITE" id="PS50105"/>
    </source>
</evidence>
<feature type="compositionally biased region" description="Pro residues" evidence="7">
    <location>
        <begin position="8"/>
        <end position="30"/>
    </location>
</feature>
<keyword evidence="5" id="KW-0804">Transcription</keyword>
<sequence length="126" mass="13664">MDSASVTPPTPPPRQHPPTPRLPPSEPGPSSPSDSSQLHHGARGGGGSLRVPAGTSCWSIEEVMQFVREADPAALAPHAELFRKHEIDGRALLLLRSDMIMKYMGLKLGPALKLCHHIERLKQGRL</sequence>
<evidence type="ECO:0000313" key="9">
    <source>
        <dbReference type="EMBL" id="KAF3843821.1"/>
    </source>
</evidence>
<dbReference type="GO" id="GO:0045892">
    <property type="term" value="P:negative regulation of DNA-templated transcription"/>
    <property type="evidence" value="ECO:0007669"/>
    <property type="project" value="TreeGrafter"/>
</dbReference>
<feature type="domain" description="SAM" evidence="8">
    <location>
        <begin position="58"/>
        <end position="124"/>
    </location>
</feature>
<dbReference type="Gene3D" id="1.10.150.50">
    <property type="entry name" value="Transcription Factor, Ets-1"/>
    <property type="match status" value="1"/>
</dbReference>
<dbReference type="FunFam" id="1.10.150.50:FF:000018">
    <property type="entry name" value="Polycomb protein scmh1 isoform 4"/>
    <property type="match status" value="1"/>
</dbReference>
<dbReference type="CDD" id="cd09578">
    <property type="entry name" value="SAM_Scm"/>
    <property type="match status" value="1"/>
</dbReference>